<keyword evidence="1" id="KW-1185">Reference proteome</keyword>
<evidence type="ECO:0000313" key="1">
    <source>
        <dbReference type="Proteomes" id="UP000887565"/>
    </source>
</evidence>
<sequence>MQKFEKEKGTKQYKEIMCAVGGESSQHTGLHRHPKVQCSIKILHRRGGKCQCSNPKKIVLSAACQIEKASTIGKKGCHVGTIFNK</sequence>
<evidence type="ECO:0000313" key="2">
    <source>
        <dbReference type="WBParaSite" id="nRc.2.0.1.t30764-RA"/>
    </source>
</evidence>
<accession>A0A915JXL8</accession>
<dbReference type="Proteomes" id="UP000887565">
    <property type="component" value="Unplaced"/>
</dbReference>
<reference evidence="2" key="1">
    <citation type="submission" date="2022-11" db="UniProtKB">
        <authorList>
            <consortium name="WormBaseParasite"/>
        </authorList>
    </citation>
    <scope>IDENTIFICATION</scope>
</reference>
<dbReference type="WBParaSite" id="nRc.2.0.1.t30764-RA">
    <property type="protein sequence ID" value="nRc.2.0.1.t30764-RA"/>
    <property type="gene ID" value="nRc.2.0.1.g30764"/>
</dbReference>
<organism evidence="1 2">
    <name type="scientific">Romanomermis culicivorax</name>
    <name type="common">Nematode worm</name>
    <dbReference type="NCBI Taxonomy" id="13658"/>
    <lineage>
        <taxon>Eukaryota</taxon>
        <taxon>Metazoa</taxon>
        <taxon>Ecdysozoa</taxon>
        <taxon>Nematoda</taxon>
        <taxon>Enoplea</taxon>
        <taxon>Dorylaimia</taxon>
        <taxon>Mermithida</taxon>
        <taxon>Mermithoidea</taxon>
        <taxon>Mermithidae</taxon>
        <taxon>Romanomermis</taxon>
    </lineage>
</organism>
<name>A0A915JXL8_ROMCU</name>
<proteinExistence type="predicted"/>
<dbReference type="AlphaFoldDB" id="A0A915JXL8"/>
<protein>
    <submittedName>
        <fullName evidence="2">Uncharacterized protein</fullName>
    </submittedName>
</protein>